<dbReference type="PANTHER" id="PTHR44846:SF5">
    <property type="entry name" value="HTH-TYPE TRANSCRIPTIONAL REGULATOR GMUR"/>
    <property type="match status" value="1"/>
</dbReference>
<name>A0A1I1K9X5_9LACT</name>
<dbReference type="OrthoDB" id="9815017at2"/>
<reference evidence="7" key="1">
    <citation type="submission" date="2016-10" db="EMBL/GenBank/DDBJ databases">
        <authorList>
            <person name="Varghese N."/>
            <person name="Submissions S."/>
        </authorList>
    </citation>
    <scope>NUCLEOTIDE SEQUENCE [LARGE SCALE GENOMIC DNA]</scope>
    <source>
        <strain evidence="7">DSM 23664</strain>
    </source>
</reference>
<dbReference type="InterPro" id="IPR000524">
    <property type="entry name" value="Tscrpt_reg_HTH_GntR"/>
</dbReference>
<dbReference type="GO" id="GO:0045892">
    <property type="term" value="P:negative regulation of DNA-templated transcription"/>
    <property type="evidence" value="ECO:0007669"/>
    <property type="project" value="TreeGrafter"/>
</dbReference>
<evidence type="ECO:0000313" key="7">
    <source>
        <dbReference type="Proteomes" id="UP000199612"/>
    </source>
</evidence>
<dbReference type="InterPro" id="IPR028978">
    <property type="entry name" value="Chorismate_lyase_/UTRA_dom_sf"/>
</dbReference>
<organism evidence="6 7">
    <name type="scientific">Alkalibacterium subtropicum</name>
    <dbReference type="NCBI Taxonomy" id="753702"/>
    <lineage>
        <taxon>Bacteria</taxon>
        <taxon>Bacillati</taxon>
        <taxon>Bacillota</taxon>
        <taxon>Bacilli</taxon>
        <taxon>Lactobacillales</taxon>
        <taxon>Carnobacteriaceae</taxon>
        <taxon>Alkalibacterium</taxon>
    </lineage>
</organism>
<dbReference type="EMBL" id="FOLT01000011">
    <property type="protein sequence ID" value="SFC57331.1"/>
    <property type="molecule type" value="Genomic_DNA"/>
</dbReference>
<dbReference type="CDD" id="cd07377">
    <property type="entry name" value="WHTH_GntR"/>
    <property type="match status" value="1"/>
</dbReference>
<dbReference type="InterPro" id="IPR011663">
    <property type="entry name" value="UTRA"/>
</dbReference>
<keyword evidence="2" id="KW-0805">Transcription regulation</keyword>
<dbReference type="SMART" id="SM00866">
    <property type="entry name" value="UTRA"/>
    <property type="match status" value="1"/>
</dbReference>
<keyword evidence="4" id="KW-0804">Transcription</keyword>
<sequence length="238" mass="26834">MKKYEEIYTDIKGKIINGDYTATEQLPFEKDLCEAYNTSKMTVKRALDLLVDEGLIIKRRGSGTFVKDLSQKEIQRITNSAQLDGFTANHSNNGHKVTSKILAFEVIQADDIVQDKLNLKPGSFVYNIHRVRCVDGKPAIIEKTAIPIERAPGLERKHLEASLYDYIKDELGLTIQSAHRRITVKKADEDEARHLEVDVNDPIGVTEQITYLDTGDTIEFGVTKHRADSFVSETIVNN</sequence>
<protein>
    <submittedName>
        <fullName evidence="6">GntR family transcriptional regulator</fullName>
    </submittedName>
</protein>
<proteinExistence type="predicted"/>
<feature type="domain" description="HTH gntR-type" evidence="5">
    <location>
        <begin position="1"/>
        <end position="69"/>
    </location>
</feature>
<dbReference type="SUPFAM" id="SSF64288">
    <property type="entry name" value="Chorismate lyase-like"/>
    <property type="match status" value="1"/>
</dbReference>
<dbReference type="Pfam" id="PF00392">
    <property type="entry name" value="GntR"/>
    <property type="match status" value="1"/>
</dbReference>
<dbReference type="Gene3D" id="1.10.10.10">
    <property type="entry name" value="Winged helix-like DNA-binding domain superfamily/Winged helix DNA-binding domain"/>
    <property type="match status" value="1"/>
</dbReference>
<dbReference type="GO" id="GO:0003677">
    <property type="term" value="F:DNA binding"/>
    <property type="evidence" value="ECO:0007669"/>
    <property type="project" value="UniProtKB-KW"/>
</dbReference>
<dbReference type="FunFam" id="1.10.10.10:FF:000079">
    <property type="entry name" value="GntR family transcriptional regulator"/>
    <property type="match status" value="1"/>
</dbReference>
<evidence type="ECO:0000259" key="5">
    <source>
        <dbReference type="PROSITE" id="PS50949"/>
    </source>
</evidence>
<evidence type="ECO:0000256" key="3">
    <source>
        <dbReference type="ARBA" id="ARBA00023125"/>
    </source>
</evidence>
<keyword evidence="7" id="KW-1185">Reference proteome</keyword>
<evidence type="ECO:0000256" key="4">
    <source>
        <dbReference type="ARBA" id="ARBA00023163"/>
    </source>
</evidence>
<dbReference type="Proteomes" id="UP000199612">
    <property type="component" value="Unassembled WGS sequence"/>
</dbReference>
<dbReference type="InterPro" id="IPR036388">
    <property type="entry name" value="WH-like_DNA-bd_sf"/>
</dbReference>
<dbReference type="InterPro" id="IPR050679">
    <property type="entry name" value="Bact_HTH_transcr_reg"/>
</dbReference>
<dbReference type="SMART" id="SM00345">
    <property type="entry name" value="HTH_GNTR"/>
    <property type="match status" value="1"/>
</dbReference>
<dbReference type="RefSeq" id="WP_091530957.1">
    <property type="nucleotide sequence ID" value="NZ_FOLT01000011.1"/>
</dbReference>
<dbReference type="Pfam" id="PF07702">
    <property type="entry name" value="UTRA"/>
    <property type="match status" value="1"/>
</dbReference>
<dbReference type="SUPFAM" id="SSF46785">
    <property type="entry name" value="Winged helix' DNA-binding domain"/>
    <property type="match status" value="1"/>
</dbReference>
<evidence type="ECO:0000313" key="6">
    <source>
        <dbReference type="EMBL" id="SFC57331.1"/>
    </source>
</evidence>
<dbReference type="FunFam" id="3.40.1410.10:FF:000008">
    <property type="entry name" value="Transcriptional regulator, GntR family"/>
    <property type="match status" value="1"/>
</dbReference>
<dbReference type="InterPro" id="IPR036390">
    <property type="entry name" value="WH_DNA-bd_sf"/>
</dbReference>
<dbReference type="GO" id="GO:0003700">
    <property type="term" value="F:DNA-binding transcription factor activity"/>
    <property type="evidence" value="ECO:0007669"/>
    <property type="project" value="InterPro"/>
</dbReference>
<dbReference type="PANTHER" id="PTHR44846">
    <property type="entry name" value="MANNOSYL-D-GLYCERATE TRANSPORT/METABOLISM SYSTEM REPRESSOR MNGR-RELATED"/>
    <property type="match status" value="1"/>
</dbReference>
<dbReference type="STRING" id="753702.SAMN04488102_11119"/>
<keyword evidence="3" id="KW-0238">DNA-binding</keyword>
<dbReference type="PRINTS" id="PR00035">
    <property type="entry name" value="HTHGNTR"/>
</dbReference>
<keyword evidence="1" id="KW-0678">Repressor</keyword>
<dbReference type="PROSITE" id="PS50949">
    <property type="entry name" value="HTH_GNTR"/>
    <property type="match status" value="1"/>
</dbReference>
<evidence type="ECO:0000256" key="1">
    <source>
        <dbReference type="ARBA" id="ARBA00022491"/>
    </source>
</evidence>
<accession>A0A1I1K9X5</accession>
<gene>
    <name evidence="6" type="ORF">SAMN04488102_11119</name>
</gene>
<evidence type="ECO:0000256" key="2">
    <source>
        <dbReference type="ARBA" id="ARBA00023015"/>
    </source>
</evidence>
<dbReference type="AlphaFoldDB" id="A0A1I1K9X5"/>
<dbReference type="Gene3D" id="3.40.1410.10">
    <property type="entry name" value="Chorismate lyase-like"/>
    <property type="match status" value="1"/>
</dbReference>